<keyword evidence="6" id="KW-0805">Transcription regulation</keyword>
<evidence type="ECO:0000313" key="14">
    <source>
        <dbReference type="Proteomes" id="UP001153714"/>
    </source>
</evidence>
<dbReference type="GO" id="GO:0000981">
    <property type="term" value="F:DNA-binding transcription factor activity, RNA polymerase II-specific"/>
    <property type="evidence" value="ECO:0007669"/>
    <property type="project" value="TreeGrafter"/>
</dbReference>
<evidence type="ECO:0000256" key="4">
    <source>
        <dbReference type="ARBA" id="ARBA00022771"/>
    </source>
</evidence>
<evidence type="ECO:0000256" key="6">
    <source>
        <dbReference type="ARBA" id="ARBA00023015"/>
    </source>
</evidence>
<evidence type="ECO:0000256" key="8">
    <source>
        <dbReference type="ARBA" id="ARBA00023163"/>
    </source>
</evidence>
<comment type="subcellular location">
    <subcellularLocation>
        <location evidence="1">Nucleus</location>
    </subcellularLocation>
</comment>
<evidence type="ECO:0000256" key="9">
    <source>
        <dbReference type="ARBA" id="ARBA00023242"/>
    </source>
</evidence>
<dbReference type="InterPro" id="IPR013087">
    <property type="entry name" value="Znf_C2H2_type"/>
</dbReference>
<gene>
    <name evidence="13" type="ORF">DIATSA_LOCUS7458</name>
</gene>
<protein>
    <recommendedName>
        <fullName evidence="12">C2H2-type domain-containing protein</fullName>
    </recommendedName>
</protein>
<keyword evidence="14" id="KW-1185">Reference proteome</keyword>
<feature type="domain" description="C2H2-type" evidence="12">
    <location>
        <begin position="69"/>
        <end position="96"/>
    </location>
</feature>
<evidence type="ECO:0000256" key="7">
    <source>
        <dbReference type="ARBA" id="ARBA00023125"/>
    </source>
</evidence>
<feature type="domain" description="C2H2-type" evidence="12">
    <location>
        <begin position="266"/>
        <end position="293"/>
    </location>
</feature>
<dbReference type="Pfam" id="PF13894">
    <property type="entry name" value="zf-C2H2_4"/>
    <property type="match status" value="1"/>
</dbReference>
<keyword evidence="5" id="KW-0862">Zinc</keyword>
<feature type="domain" description="C2H2-type" evidence="12">
    <location>
        <begin position="182"/>
        <end position="209"/>
    </location>
</feature>
<name>A0A9N9R5J7_9NEOP</name>
<keyword evidence="8" id="KW-0804">Transcription</keyword>
<keyword evidence="3" id="KW-0677">Repeat</keyword>
<feature type="region of interest" description="Disordered" evidence="11">
    <location>
        <begin position="341"/>
        <end position="366"/>
    </location>
</feature>
<reference evidence="13" key="2">
    <citation type="submission" date="2022-10" db="EMBL/GenBank/DDBJ databases">
        <authorList>
            <consortium name="ENA_rothamsted_submissions"/>
            <consortium name="culmorum"/>
            <person name="King R."/>
        </authorList>
    </citation>
    <scope>NUCLEOTIDE SEQUENCE</scope>
</reference>
<evidence type="ECO:0000256" key="5">
    <source>
        <dbReference type="ARBA" id="ARBA00022833"/>
    </source>
</evidence>
<dbReference type="SMART" id="SM00355">
    <property type="entry name" value="ZnF_C2H2"/>
    <property type="match status" value="11"/>
</dbReference>
<dbReference type="GO" id="GO:0005634">
    <property type="term" value="C:nucleus"/>
    <property type="evidence" value="ECO:0007669"/>
    <property type="project" value="UniProtKB-SubCell"/>
</dbReference>
<dbReference type="InterPro" id="IPR036236">
    <property type="entry name" value="Znf_C2H2_sf"/>
</dbReference>
<evidence type="ECO:0000256" key="3">
    <source>
        <dbReference type="ARBA" id="ARBA00022737"/>
    </source>
</evidence>
<dbReference type="FunFam" id="3.30.160.60:FF:000322">
    <property type="entry name" value="GDNF-inducible zinc finger protein 1"/>
    <property type="match status" value="1"/>
</dbReference>
<proteinExistence type="predicted"/>
<dbReference type="PANTHER" id="PTHR24409">
    <property type="entry name" value="ZINC FINGER PROTEIN 142"/>
    <property type="match status" value="1"/>
</dbReference>
<dbReference type="FunFam" id="3.30.160.60:FF:000110">
    <property type="entry name" value="Zinc finger protein-like"/>
    <property type="match status" value="1"/>
</dbReference>
<dbReference type="SUPFAM" id="SSF57667">
    <property type="entry name" value="beta-beta-alpha zinc fingers"/>
    <property type="match status" value="6"/>
</dbReference>
<feature type="domain" description="C2H2-type" evidence="12">
    <location>
        <begin position="238"/>
        <end position="265"/>
    </location>
</feature>
<dbReference type="AlphaFoldDB" id="A0A9N9R5J7"/>
<keyword evidence="2" id="KW-0479">Metal-binding</keyword>
<dbReference type="InterPro" id="IPR022755">
    <property type="entry name" value="Znf_C2H2_jaz"/>
</dbReference>
<evidence type="ECO:0000256" key="2">
    <source>
        <dbReference type="ARBA" id="ARBA00022723"/>
    </source>
</evidence>
<keyword evidence="7" id="KW-0238">DNA-binding</keyword>
<accession>A0A9N9R5J7</accession>
<feature type="domain" description="C2H2-type" evidence="12">
    <location>
        <begin position="210"/>
        <end position="237"/>
    </location>
</feature>
<keyword evidence="9" id="KW-0539">Nucleus</keyword>
<feature type="domain" description="C2H2-type" evidence="12">
    <location>
        <begin position="323"/>
        <end position="352"/>
    </location>
</feature>
<reference evidence="13" key="1">
    <citation type="submission" date="2021-12" db="EMBL/GenBank/DDBJ databases">
        <authorList>
            <person name="King R."/>
        </authorList>
    </citation>
    <scope>NUCLEOTIDE SEQUENCE</scope>
</reference>
<feature type="compositionally biased region" description="Basic and acidic residues" evidence="11">
    <location>
        <begin position="341"/>
        <end position="351"/>
    </location>
</feature>
<dbReference type="GO" id="GO:0000977">
    <property type="term" value="F:RNA polymerase II transcription regulatory region sequence-specific DNA binding"/>
    <property type="evidence" value="ECO:0007669"/>
    <property type="project" value="TreeGrafter"/>
</dbReference>
<dbReference type="GO" id="GO:0008270">
    <property type="term" value="F:zinc ion binding"/>
    <property type="evidence" value="ECO:0007669"/>
    <property type="project" value="UniProtKB-KW"/>
</dbReference>
<dbReference type="PROSITE" id="PS00028">
    <property type="entry name" value="ZINC_FINGER_C2H2_1"/>
    <property type="match status" value="10"/>
</dbReference>
<organism evidence="13 14">
    <name type="scientific">Diatraea saccharalis</name>
    <name type="common">sugarcane borer</name>
    <dbReference type="NCBI Taxonomy" id="40085"/>
    <lineage>
        <taxon>Eukaryota</taxon>
        <taxon>Metazoa</taxon>
        <taxon>Ecdysozoa</taxon>
        <taxon>Arthropoda</taxon>
        <taxon>Hexapoda</taxon>
        <taxon>Insecta</taxon>
        <taxon>Pterygota</taxon>
        <taxon>Neoptera</taxon>
        <taxon>Endopterygota</taxon>
        <taxon>Lepidoptera</taxon>
        <taxon>Glossata</taxon>
        <taxon>Ditrysia</taxon>
        <taxon>Pyraloidea</taxon>
        <taxon>Crambidae</taxon>
        <taxon>Crambinae</taxon>
        <taxon>Diatraea</taxon>
    </lineage>
</organism>
<dbReference type="Pfam" id="PF12171">
    <property type="entry name" value="zf-C2H2_jaz"/>
    <property type="match status" value="1"/>
</dbReference>
<evidence type="ECO:0000259" key="12">
    <source>
        <dbReference type="PROSITE" id="PS50157"/>
    </source>
</evidence>
<dbReference type="EMBL" id="OU893351">
    <property type="protein sequence ID" value="CAG9789751.1"/>
    <property type="molecule type" value="Genomic_DNA"/>
</dbReference>
<dbReference type="OrthoDB" id="6077919at2759"/>
<feature type="domain" description="C2H2-type" evidence="12">
    <location>
        <begin position="41"/>
        <end position="68"/>
    </location>
</feature>
<dbReference type="Pfam" id="PF00096">
    <property type="entry name" value="zf-C2H2"/>
    <property type="match status" value="6"/>
</dbReference>
<dbReference type="PANTHER" id="PTHR24409:SF434">
    <property type="entry name" value="FI01124P-RELATED"/>
    <property type="match status" value="1"/>
</dbReference>
<evidence type="ECO:0000313" key="13">
    <source>
        <dbReference type="EMBL" id="CAG9789751.1"/>
    </source>
</evidence>
<evidence type="ECO:0000256" key="11">
    <source>
        <dbReference type="SAM" id="MobiDB-lite"/>
    </source>
</evidence>
<keyword evidence="4 10" id="KW-0863">Zinc-finger</keyword>
<evidence type="ECO:0000256" key="1">
    <source>
        <dbReference type="ARBA" id="ARBA00004123"/>
    </source>
</evidence>
<evidence type="ECO:0000256" key="10">
    <source>
        <dbReference type="PROSITE-ProRule" id="PRU00042"/>
    </source>
</evidence>
<dbReference type="Gene3D" id="3.30.160.60">
    <property type="entry name" value="Classic Zinc Finger"/>
    <property type="match status" value="7"/>
</dbReference>
<dbReference type="FunFam" id="3.30.160.60:FF:000446">
    <property type="entry name" value="Zinc finger protein"/>
    <property type="match status" value="1"/>
</dbReference>
<feature type="domain" description="C2H2-type" evidence="12">
    <location>
        <begin position="152"/>
        <end position="180"/>
    </location>
</feature>
<dbReference type="Proteomes" id="UP001153714">
    <property type="component" value="Chromosome 20"/>
</dbReference>
<feature type="domain" description="C2H2-type" evidence="12">
    <location>
        <begin position="98"/>
        <end position="125"/>
    </location>
</feature>
<sequence>MASSLFPSSIGVPNLLKYDVLWLKEENITVQVKDEINERSYRCMQCRKHFDSKTGLLNHTRMHQTVKQYTCSLCHMTFPTNAELIEHKIVHKDEENLFLCKLCNMAFTDHCDFLVHETTHKKRSMYKCFECGSYQSPAYIKRHIATHFDCRVRCDQCDKTFQTPMGLKQHVLYEHKKEGKLIECVECGKMLKNKKEYDRHMANHTGIKKYQCLYCGKGFTRPLSRTVHTRTHTDERPFQCDQCDRTFKQYTDMKRHKLSHGGGKEIQCKVCDKKYKHEQSLKIHMRVHSQTDLYYCPVCDKACQNKQCLRVHMQYVHTTKRTFKCELCNVSFKTPRDINRHNESKAHRRAEYGAQRTRQAAGVVLE</sequence>
<dbReference type="PROSITE" id="PS50157">
    <property type="entry name" value="ZINC_FINGER_C2H2_2"/>
    <property type="match status" value="10"/>
</dbReference>
<feature type="domain" description="C2H2-type" evidence="12">
    <location>
        <begin position="294"/>
        <end position="322"/>
    </location>
</feature>